<comment type="caution">
    <text evidence="2">The sequence shown here is derived from an EMBL/GenBank/DDBJ whole genome shotgun (WGS) entry which is preliminary data.</text>
</comment>
<reference evidence="2 3" key="1">
    <citation type="submission" date="2017-12" db="EMBL/GenBank/DDBJ databases">
        <title>High-resolution comparative analysis of great ape genomes.</title>
        <authorList>
            <person name="Pollen A."/>
            <person name="Hastie A."/>
            <person name="Hormozdiari F."/>
            <person name="Dougherty M."/>
            <person name="Liu R."/>
            <person name="Chaisson M."/>
            <person name="Hoppe E."/>
            <person name="Hill C."/>
            <person name="Pang A."/>
            <person name="Hillier L."/>
            <person name="Baker C."/>
            <person name="Armstrong J."/>
            <person name="Shendure J."/>
            <person name="Paten B."/>
            <person name="Wilson R."/>
            <person name="Chao H."/>
            <person name="Schneider V."/>
            <person name="Ventura M."/>
            <person name="Kronenberg Z."/>
            <person name="Murali S."/>
            <person name="Gordon D."/>
            <person name="Cantsilieris S."/>
            <person name="Munson K."/>
            <person name="Nelson B."/>
            <person name="Raja A."/>
            <person name="Underwood J."/>
            <person name="Diekhans M."/>
            <person name="Fiddes I."/>
            <person name="Haussler D."/>
            <person name="Eichler E."/>
        </authorList>
    </citation>
    <scope>NUCLEOTIDE SEQUENCE [LARGE SCALE GENOMIC DNA]</scope>
    <source>
        <strain evidence="2">Yerkes chimp pedigree #C0471</strain>
    </source>
</reference>
<organism evidence="2 3">
    <name type="scientific">Pan troglodytes</name>
    <name type="common">Chimpanzee</name>
    <dbReference type="NCBI Taxonomy" id="9598"/>
    <lineage>
        <taxon>Eukaryota</taxon>
        <taxon>Metazoa</taxon>
        <taxon>Chordata</taxon>
        <taxon>Craniata</taxon>
        <taxon>Vertebrata</taxon>
        <taxon>Euteleostomi</taxon>
        <taxon>Mammalia</taxon>
        <taxon>Eutheria</taxon>
        <taxon>Euarchontoglires</taxon>
        <taxon>Primates</taxon>
        <taxon>Haplorrhini</taxon>
        <taxon>Catarrhini</taxon>
        <taxon>Hominidae</taxon>
        <taxon>Pan</taxon>
    </lineage>
</organism>
<dbReference type="AlphaFoldDB" id="A0A2J8JDM5"/>
<dbReference type="GO" id="GO:0006355">
    <property type="term" value="P:regulation of DNA-templated transcription"/>
    <property type="evidence" value="ECO:0007669"/>
    <property type="project" value="InterPro"/>
</dbReference>
<feature type="domain" description="KRAB" evidence="1">
    <location>
        <begin position="11"/>
        <end position="71"/>
    </location>
</feature>
<gene>
    <name evidence="2" type="ORF">CK820_G0048312</name>
</gene>
<dbReference type="InterPro" id="IPR036051">
    <property type="entry name" value="KRAB_dom_sf"/>
</dbReference>
<proteinExistence type="predicted"/>
<dbReference type="InterPro" id="IPR050169">
    <property type="entry name" value="Krueppel_C2H2_ZnF"/>
</dbReference>
<dbReference type="SUPFAM" id="SSF109640">
    <property type="entry name" value="KRAB domain (Kruppel-associated box)"/>
    <property type="match status" value="1"/>
</dbReference>
<accession>A0A2J8JDM5</accession>
<evidence type="ECO:0000259" key="1">
    <source>
        <dbReference type="SMART" id="SM00349"/>
    </source>
</evidence>
<dbReference type="EMBL" id="NBAG03000468">
    <property type="protein sequence ID" value="PNI20874.1"/>
    <property type="molecule type" value="Genomic_DNA"/>
</dbReference>
<name>A0A2J8JDM5_PANTR</name>
<dbReference type="PANTHER" id="PTHR23232:SF142">
    <property type="entry name" value="GASTRULA ZINC FINGER PROTEIN XLCGF57.1-LIKE-RELATED"/>
    <property type="match status" value="1"/>
</dbReference>
<evidence type="ECO:0000313" key="3">
    <source>
        <dbReference type="Proteomes" id="UP000236370"/>
    </source>
</evidence>
<evidence type="ECO:0000313" key="2">
    <source>
        <dbReference type="EMBL" id="PNI20874.1"/>
    </source>
</evidence>
<sequence length="117" mass="13027">MAPRAQIQGPLTFGDVAVAFTRIEWRHLDAAQRALYRDVMLENYGNLVSVGLLSSKPKLITQLEQGAEPWTEVREAPSGTHAVQDYWFETKMSALKQSTSEGSVLGERTKSVMMEKG</sequence>
<dbReference type="Gene3D" id="6.10.140.140">
    <property type="match status" value="1"/>
</dbReference>
<dbReference type="Proteomes" id="UP000236370">
    <property type="component" value="Unassembled WGS sequence"/>
</dbReference>
<protein>
    <submittedName>
        <fullName evidence="2">ZNF485 isoform 3</fullName>
    </submittedName>
</protein>
<dbReference type="InterPro" id="IPR001909">
    <property type="entry name" value="KRAB"/>
</dbReference>
<feature type="non-terminal residue" evidence="2">
    <location>
        <position position="117"/>
    </location>
</feature>
<dbReference type="SMART" id="SM00349">
    <property type="entry name" value="KRAB"/>
    <property type="match status" value="1"/>
</dbReference>
<dbReference type="Pfam" id="PF01352">
    <property type="entry name" value="KRAB"/>
    <property type="match status" value="1"/>
</dbReference>
<dbReference type="CDD" id="cd07765">
    <property type="entry name" value="KRAB_A-box"/>
    <property type="match status" value="1"/>
</dbReference>
<dbReference type="PANTHER" id="PTHR23232">
    <property type="entry name" value="KRAB DOMAIN C2H2 ZINC FINGER"/>
    <property type="match status" value="1"/>
</dbReference>